<dbReference type="PANTHER" id="PTHR38553:SF1">
    <property type="entry name" value="G PROTEIN-COUPLED RECEPTOR"/>
    <property type="match status" value="1"/>
</dbReference>
<dbReference type="AlphaFoldDB" id="A0A3P6RSA4"/>
<accession>A0A3P6RSA4</accession>
<dbReference type="OrthoDB" id="5818871at2759"/>
<name>A0A3P6RSA4_CYLGO</name>
<dbReference type="Proteomes" id="UP000271889">
    <property type="component" value="Unassembled WGS sequence"/>
</dbReference>
<organism evidence="2 3">
    <name type="scientific">Cylicostephanus goldi</name>
    <name type="common">Nematode worm</name>
    <dbReference type="NCBI Taxonomy" id="71465"/>
    <lineage>
        <taxon>Eukaryota</taxon>
        <taxon>Metazoa</taxon>
        <taxon>Ecdysozoa</taxon>
        <taxon>Nematoda</taxon>
        <taxon>Chromadorea</taxon>
        <taxon>Rhabditida</taxon>
        <taxon>Rhabditina</taxon>
        <taxon>Rhabditomorpha</taxon>
        <taxon>Strongyloidea</taxon>
        <taxon>Strongylidae</taxon>
        <taxon>Cylicostephanus</taxon>
    </lineage>
</organism>
<evidence type="ECO:0000313" key="2">
    <source>
        <dbReference type="EMBL" id="VDK56915.1"/>
    </source>
</evidence>
<feature type="transmembrane region" description="Helical" evidence="1">
    <location>
        <begin position="6"/>
        <end position="27"/>
    </location>
</feature>
<dbReference type="EMBL" id="UYRV01009830">
    <property type="protein sequence ID" value="VDK56915.1"/>
    <property type="molecule type" value="Genomic_DNA"/>
</dbReference>
<evidence type="ECO:0000256" key="1">
    <source>
        <dbReference type="SAM" id="Phobius"/>
    </source>
</evidence>
<feature type="transmembrane region" description="Helical" evidence="1">
    <location>
        <begin position="48"/>
        <end position="66"/>
    </location>
</feature>
<feature type="transmembrane region" description="Helical" evidence="1">
    <location>
        <begin position="121"/>
        <end position="146"/>
    </location>
</feature>
<keyword evidence="1" id="KW-0472">Membrane</keyword>
<feature type="transmembrane region" description="Helical" evidence="1">
    <location>
        <begin position="166"/>
        <end position="186"/>
    </location>
</feature>
<feature type="transmembrane region" description="Helical" evidence="1">
    <location>
        <begin position="78"/>
        <end position="101"/>
    </location>
</feature>
<evidence type="ECO:0000313" key="3">
    <source>
        <dbReference type="Proteomes" id="UP000271889"/>
    </source>
</evidence>
<dbReference type="PANTHER" id="PTHR38553">
    <property type="entry name" value="PROTEIN CBG19621"/>
    <property type="match status" value="1"/>
</dbReference>
<protein>
    <submittedName>
        <fullName evidence="2">Uncharacterized protein</fullName>
    </submittedName>
</protein>
<sequence length="207" mass="24262">WGWTTQLSLFISYAKAIELLIICYFYLDVASKMMHWSSVAGRRLCFSALFLMFTYFTMFLVVGLVFSIEPWRDCHAPYWLWFSTGEFVMVQLMVGSFFLILHRMNRISAAPNIRDSQRRQLFSLFWTFETSALADLGYHLSLFYLADNLKGCSGVFKHDQLRYSLLKFPYDIVSFLMPVWAILYVFRATRKPNIYNSDSTEVSSLSI</sequence>
<keyword evidence="1" id="KW-1133">Transmembrane helix</keyword>
<proteinExistence type="predicted"/>
<reference evidence="2 3" key="1">
    <citation type="submission" date="2018-11" db="EMBL/GenBank/DDBJ databases">
        <authorList>
            <consortium name="Pathogen Informatics"/>
        </authorList>
    </citation>
    <scope>NUCLEOTIDE SEQUENCE [LARGE SCALE GENOMIC DNA]</scope>
</reference>
<keyword evidence="3" id="KW-1185">Reference proteome</keyword>
<gene>
    <name evidence="2" type="ORF">CGOC_LOCUS3806</name>
</gene>
<feature type="non-terminal residue" evidence="2">
    <location>
        <position position="1"/>
    </location>
</feature>
<keyword evidence="1" id="KW-0812">Transmembrane</keyword>